<evidence type="ECO:0000259" key="1">
    <source>
        <dbReference type="PROSITE" id="PS50011"/>
    </source>
</evidence>
<reference evidence="2" key="1">
    <citation type="submission" date="2023-01" db="EMBL/GenBank/DDBJ databases">
        <title>The growth and conidiation of Purpureocillium lavendulum are regulated by nitrogen source and histone H3K14 acetylation.</title>
        <authorList>
            <person name="Tang P."/>
            <person name="Han J."/>
            <person name="Zhang C."/>
            <person name="Tang P."/>
            <person name="Qi F."/>
            <person name="Zhang K."/>
            <person name="Liang L."/>
        </authorList>
    </citation>
    <scope>NUCLEOTIDE SEQUENCE</scope>
    <source>
        <strain evidence="2">YMF1.00683</strain>
    </source>
</reference>
<proteinExistence type="predicted"/>
<gene>
    <name evidence="2" type="ORF">O9K51_05964</name>
</gene>
<evidence type="ECO:0000313" key="3">
    <source>
        <dbReference type="Proteomes" id="UP001163105"/>
    </source>
</evidence>
<dbReference type="AlphaFoldDB" id="A0AB34FSZ6"/>
<dbReference type="EMBL" id="JAQHRD010000004">
    <property type="protein sequence ID" value="KAJ6442405.1"/>
    <property type="molecule type" value="Genomic_DNA"/>
</dbReference>
<sequence>MPRLWTSANKMVRPPRYDIAVWQIHDTEDDCEFVIRTNNGRAFYCTVLPSEFRQSPQVTEQYFKCLDLLRSGEEEIDDFYIEDALEWLSRAFEPLVLQRASSPLVLPHGRPTLSQYLFPVSYVCHLAASGDELQPFTLNVKDHGWGSPLIAFDGGFIDGLDQWTQSYDPSDVELYYNSLDDALIKPPTRVMVDAQDRQITCYFKRFNTSFGNKYAAAELEALRRIAMANLPPDALVCRLHGIVQTKSGVAGMLFPWINKKCVLSKAKADQVSASLRKRWADQISYTLTQLHERGIIWGDAKADNILIDENDDAWIIDFGGSYTVGWVDTEKAGTRDGDMQGLAKIMDFKKSMV</sequence>
<protein>
    <recommendedName>
        <fullName evidence="1">Protein kinase domain-containing protein</fullName>
    </recommendedName>
</protein>
<dbReference type="InterPro" id="IPR011009">
    <property type="entry name" value="Kinase-like_dom_sf"/>
</dbReference>
<keyword evidence="3" id="KW-1185">Reference proteome</keyword>
<accession>A0AB34FSZ6</accession>
<dbReference type="PROSITE" id="PS50011">
    <property type="entry name" value="PROTEIN_KINASE_DOM"/>
    <property type="match status" value="1"/>
</dbReference>
<dbReference type="GO" id="GO:0004672">
    <property type="term" value="F:protein kinase activity"/>
    <property type="evidence" value="ECO:0007669"/>
    <property type="project" value="InterPro"/>
</dbReference>
<dbReference type="Proteomes" id="UP001163105">
    <property type="component" value="Unassembled WGS sequence"/>
</dbReference>
<comment type="caution">
    <text evidence="2">The sequence shown here is derived from an EMBL/GenBank/DDBJ whole genome shotgun (WGS) entry which is preliminary data.</text>
</comment>
<dbReference type="InterPro" id="IPR000719">
    <property type="entry name" value="Prot_kinase_dom"/>
</dbReference>
<dbReference type="Gene3D" id="1.10.510.10">
    <property type="entry name" value="Transferase(Phosphotransferase) domain 1"/>
    <property type="match status" value="1"/>
</dbReference>
<name>A0AB34FSZ6_9HYPO</name>
<dbReference type="Pfam" id="PF00069">
    <property type="entry name" value="Pkinase"/>
    <property type="match status" value="1"/>
</dbReference>
<evidence type="ECO:0000313" key="2">
    <source>
        <dbReference type="EMBL" id="KAJ6442405.1"/>
    </source>
</evidence>
<feature type="domain" description="Protein kinase" evidence="1">
    <location>
        <begin position="152"/>
        <end position="353"/>
    </location>
</feature>
<dbReference type="SUPFAM" id="SSF56112">
    <property type="entry name" value="Protein kinase-like (PK-like)"/>
    <property type="match status" value="1"/>
</dbReference>
<dbReference type="GO" id="GO:0005524">
    <property type="term" value="F:ATP binding"/>
    <property type="evidence" value="ECO:0007669"/>
    <property type="project" value="InterPro"/>
</dbReference>
<organism evidence="2 3">
    <name type="scientific">Purpureocillium lavendulum</name>
    <dbReference type="NCBI Taxonomy" id="1247861"/>
    <lineage>
        <taxon>Eukaryota</taxon>
        <taxon>Fungi</taxon>
        <taxon>Dikarya</taxon>
        <taxon>Ascomycota</taxon>
        <taxon>Pezizomycotina</taxon>
        <taxon>Sordariomycetes</taxon>
        <taxon>Hypocreomycetidae</taxon>
        <taxon>Hypocreales</taxon>
        <taxon>Ophiocordycipitaceae</taxon>
        <taxon>Purpureocillium</taxon>
    </lineage>
</organism>